<organism evidence="8 9">
    <name type="scientific">Purpureocillium lilacinum</name>
    <name type="common">Paecilomyces lilacinus</name>
    <dbReference type="NCBI Taxonomy" id="33203"/>
    <lineage>
        <taxon>Eukaryota</taxon>
        <taxon>Fungi</taxon>
        <taxon>Dikarya</taxon>
        <taxon>Ascomycota</taxon>
        <taxon>Pezizomycotina</taxon>
        <taxon>Sordariomycetes</taxon>
        <taxon>Hypocreomycetidae</taxon>
        <taxon>Hypocreales</taxon>
        <taxon>Ophiocordycipitaceae</taxon>
        <taxon>Purpureocillium</taxon>
    </lineage>
</organism>
<dbReference type="GO" id="GO:0016020">
    <property type="term" value="C:membrane"/>
    <property type="evidence" value="ECO:0007669"/>
    <property type="project" value="UniProtKB-SubCell"/>
</dbReference>
<dbReference type="GO" id="GO:0071944">
    <property type="term" value="C:cell periphery"/>
    <property type="evidence" value="ECO:0007669"/>
    <property type="project" value="UniProtKB-ARBA"/>
</dbReference>
<evidence type="ECO:0000313" key="9">
    <source>
        <dbReference type="Proteomes" id="UP000245956"/>
    </source>
</evidence>
<dbReference type="AlphaFoldDB" id="A0A2U3E2F5"/>
<dbReference type="Proteomes" id="UP000245956">
    <property type="component" value="Unassembled WGS sequence"/>
</dbReference>
<accession>A0A2U3E2F5</accession>
<evidence type="ECO:0000256" key="5">
    <source>
        <dbReference type="SAM" id="MobiDB-lite"/>
    </source>
</evidence>
<dbReference type="EMBL" id="LCWV01000014">
    <property type="protein sequence ID" value="PWI68680.1"/>
    <property type="molecule type" value="Genomic_DNA"/>
</dbReference>
<feature type="region of interest" description="Disordered" evidence="5">
    <location>
        <begin position="318"/>
        <end position="345"/>
    </location>
</feature>
<protein>
    <submittedName>
        <fullName evidence="8">Uncharacterized protein</fullName>
    </submittedName>
</protein>
<name>A0A2U3E2F5_PURLI</name>
<evidence type="ECO:0000256" key="4">
    <source>
        <dbReference type="ARBA" id="ARBA00023136"/>
    </source>
</evidence>
<sequence length="424" mass="45208">MKRCVIAVAAAALCPVVGASMGFRNSKYDLKEGQPFTLQYDGCDQDPCAIYLERMISTTGHETLQTITEGALDYSPGFYYKSSVDSDKSIPPSASIYTGTIPPPSSTETTTIGLFSTLGQKLWVMLANSLATQAPETTSLAETATATAPSTSSAQPQSPVTSTSATATATEAVTPDKQVSRRLSSGSKAGIAIGCLAAFLLAPAGFFLWWRRRRRLRHRESNCDPDHLQPLDRSAASPAENKELDSQPIVELGSQTYYELPSEGWEQKGSCSKIEAPELYHDEKPTGHGSFQWTLHEMGADERGLGALTATGTPELPPSDGALKSPTNTYSSLASNGGSVSELSRSPGMMSAEFVLPNLSPASVNATPAGPDSPTVHEYRTPTIAESYGANTSRLRTVEDEAELASRSEDTGQSTADYLTTQRQ</sequence>
<feature type="compositionally biased region" description="Polar residues" evidence="5">
    <location>
        <begin position="411"/>
        <end position="424"/>
    </location>
</feature>
<feature type="region of interest" description="Disordered" evidence="5">
    <location>
        <begin position="221"/>
        <end position="242"/>
    </location>
</feature>
<feature type="compositionally biased region" description="Basic and acidic residues" evidence="5">
    <location>
        <begin position="396"/>
        <end position="410"/>
    </location>
</feature>
<evidence type="ECO:0000256" key="3">
    <source>
        <dbReference type="ARBA" id="ARBA00022989"/>
    </source>
</evidence>
<feature type="compositionally biased region" description="Low complexity" evidence="5">
    <location>
        <begin position="137"/>
        <end position="173"/>
    </location>
</feature>
<evidence type="ECO:0000256" key="7">
    <source>
        <dbReference type="SAM" id="SignalP"/>
    </source>
</evidence>
<proteinExistence type="predicted"/>
<comment type="subcellular location">
    <subcellularLocation>
        <location evidence="1">Membrane</location>
        <topology evidence="1">Single-pass membrane protein</topology>
    </subcellularLocation>
</comment>
<evidence type="ECO:0000256" key="2">
    <source>
        <dbReference type="ARBA" id="ARBA00022692"/>
    </source>
</evidence>
<comment type="caution">
    <text evidence="8">The sequence shown here is derived from an EMBL/GenBank/DDBJ whole genome shotgun (WGS) entry which is preliminary data.</text>
</comment>
<feature type="compositionally biased region" description="Polar residues" evidence="5">
    <location>
        <begin position="325"/>
        <end position="344"/>
    </location>
</feature>
<reference evidence="8 9" key="1">
    <citation type="journal article" date="2016" name="Front. Microbiol.">
        <title>Genome and transcriptome sequences reveal the specific parasitism of the nematophagous Purpureocillium lilacinum 36-1.</title>
        <authorList>
            <person name="Xie J."/>
            <person name="Li S."/>
            <person name="Mo C."/>
            <person name="Xiao X."/>
            <person name="Peng D."/>
            <person name="Wang G."/>
            <person name="Xiao Y."/>
        </authorList>
    </citation>
    <scope>NUCLEOTIDE SEQUENCE [LARGE SCALE GENOMIC DNA]</scope>
    <source>
        <strain evidence="8 9">36-1</strain>
    </source>
</reference>
<evidence type="ECO:0000313" key="8">
    <source>
        <dbReference type="EMBL" id="PWI68680.1"/>
    </source>
</evidence>
<gene>
    <name evidence="8" type="ORF">PCL_01769</name>
</gene>
<evidence type="ECO:0000256" key="1">
    <source>
        <dbReference type="ARBA" id="ARBA00004167"/>
    </source>
</evidence>
<dbReference type="InterPro" id="IPR051694">
    <property type="entry name" value="Immunoregulatory_rcpt-like"/>
</dbReference>
<feature type="region of interest" description="Disordered" evidence="5">
    <location>
        <begin position="365"/>
        <end position="424"/>
    </location>
</feature>
<feature type="signal peptide" evidence="7">
    <location>
        <begin position="1"/>
        <end position="19"/>
    </location>
</feature>
<feature type="region of interest" description="Disordered" evidence="5">
    <location>
        <begin position="137"/>
        <end position="181"/>
    </location>
</feature>
<keyword evidence="4 6" id="KW-0472">Membrane</keyword>
<keyword evidence="3 6" id="KW-1133">Transmembrane helix</keyword>
<feature type="chain" id="PRO_5015657413" evidence="7">
    <location>
        <begin position="20"/>
        <end position="424"/>
    </location>
</feature>
<feature type="transmembrane region" description="Helical" evidence="6">
    <location>
        <begin position="189"/>
        <end position="210"/>
    </location>
</feature>
<dbReference type="PANTHER" id="PTHR15549">
    <property type="entry name" value="PAIRED IMMUNOGLOBULIN-LIKE TYPE 2 RECEPTOR"/>
    <property type="match status" value="1"/>
</dbReference>
<keyword evidence="2 6" id="KW-0812">Transmembrane</keyword>
<feature type="compositionally biased region" description="Basic and acidic residues" evidence="5">
    <location>
        <begin position="221"/>
        <end position="230"/>
    </location>
</feature>
<evidence type="ECO:0000256" key="6">
    <source>
        <dbReference type="SAM" id="Phobius"/>
    </source>
</evidence>
<keyword evidence="7" id="KW-0732">Signal</keyword>